<dbReference type="Proteomes" id="UP000634136">
    <property type="component" value="Unassembled WGS sequence"/>
</dbReference>
<reference evidence="1" key="1">
    <citation type="submission" date="2020-09" db="EMBL/GenBank/DDBJ databases">
        <title>Genome-Enabled Discovery of Anthraquinone Biosynthesis in Senna tora.</title>
        <authorList>
            <person name="Kang S.-H."/>
            <person name="Pandey R.P."/>
            <person name="Lee C.-M."/>
            <person name="Sim J.-S."/>
            <person name="Jeong J.-T."/>
            <person name="Choi B.-S."/>
            <person name="Jung M."/>
            <person name="Ginzburg D."/>
            <person name="Zhao K."/>
            <person name="Won S.Y."/>
            <person name="Oh T.-J."/>
            <person name="Yu Y."/>
            <person name="Kim N.-H."/>
            <person name="Lee O.R."/>
            <person name="Lee T.-H."/>
            <person name="Bashyal P."/>
            <person name="Kim T.-S."/>
            <person name="Lee W.-H."/>
            <person name="Kawkins C."/>
            <person name="Kim C.-K."/>
            <person name="Kim J.S."/>
            <person name="Ahn B.O."/>
            <person name="Rhee S.Y."/>
            <person name="Sohng J.K."/>
        </authorList>
    </citation>
    <scope>NUCLEOTIDE SEQUENCE</scope>
    <source>
        <tissue evidence="1">Leaf</tissue>
    </source>
</reference>
<keyword evidence="1" id="KW-0808">Transferase</keyword>
<evidence type="ECO:0000313" key="2">
    <source>
        <dbReference type="Proteomes" id="UP000634136"/>
    </source>
</evidence>
<dbReference type="EMBL" id="JAAIUW010000013">
    <property type="protein sequence ID" value="KAF7802849.1"/>
    <property type="molecule type" value="Genomic_DNA"/>
</dbReference>
<organism evidence="1 2">
    <name type="scientific">Senna tora</name>
    <dbReference type="NCBI Taxonomy" id="362788"/>
    <lineage>
        <taxon>Eukaryota</taxon>
        <taxon>Viridiplantae</taxon>
        <taxon>Streptophyta</taxon>
        <taxon>Embryophyta</taxon>
        <taxon>Tracheophyta</taxon>
        <taxon>Spermatophyta</taxon>
        <taxon>Magnoliopsida</taxon>
        <taxon>eudicotyledons</taxon>
        <taxon>Gunneridae</taxon>
        <taxon>Pentapetalae</taxon>
        <taxon>rosids</taxon>
        <taxon>fabids</taxon>
        <taxon>Fabales</taxon>
        <taxon>Fabaceae</taxon>
        <taxon>Caesalpinioideae</taxon>
        <taxon>Cassia clade</taxon>
        <taxon>Senna</taxon>
    </lineage>
</organism>
<sequence>MGSYDKLARRALKTEMLVMVQMHELLRGAKNVVSLAQDVRKIEAHTSSPLLLLSIALFVY</sequence>
<proteinExistence type="predicted"/>
<dbReference type="GO" id="GO:0008483">
    <property type="term" value="F:transaminase activity"/>
    <property type="evidence" value="ECO:0007669"/>
    <property type="project" value="UniProtKB-KW"/>
</dbReference>
<gene>
    <name evidence="1" type="ORF">G2W53_041960</name>
</gene>
<name>A0A834W3C6_9FABA</name>
<evidence type="ECO:0000313" key="1">
    <source>
        <dbReference type="EMBL" id="KAF7802849.1"/>
    </source>
</evidence>
<accession>A0A834W3C6</accession>
<dbReference type="AlphaFoldDB" id="A0A834W3C6"/>
<keyword evidence="1" id="KW-0032">Aminotransferase</keyword>
<keyword evidence="2" id="KW-1185">Reference proteome</keyword>
<protein>
    <submittedName>
        <fullName evidence="1">Aromatic aminotransferase ISS1</fullName>
    </submittedName>
</protein>
<comment type="caution">
    <text evidence="1">The sequence shown here is derived from an EMBL/GenBank/DDBJ whole genome shotgun (WGS) entry which is preliminary data.</text>
</comment>